<evidence type="ECO:0000313" key="4">
    <source>
        <dbReference type="Proteomes" id="UP000029033"/>
    </source>
</evidence>
<dbReference type="GeneID" id="85164874"/>
<keyword evidence="4" id="KW-1185">Reference proteome</keyword>
<protein>
    <submittedName>
        <fullName evidence="3">LPXTG-motif cell wall anchor domain-containing protein</fullName>
    </submittedName>
</protein>
<accession>A0A087DBN0</accession>
<comment type="caution">
    <text evidence="3">The sequence shown here is derived from an EMBL/GenBank/DDBJ whole genome shotgun (WGS) entry which is preliminary data.</text>
</comment>
<feature type="transmembrane region" description="Helical" evidence="1">
    <location>
        <begin position="730"/>
        <end position="751"/>
    </location>
</feature>
<dbReference type="Proteomes" id="UP000029033">
    <property type="component" value="Unassembled WGS sequence"/>
</dbReference>
<name>A0A087DBN0_9BIFI</name>
<organism evidence="3 4">
    <name type="scientific">Bifidobacterium scardovii</name>
    <dbReference type="NCBI Taxonomy" id="158787"/>
    <lineage>
        <taxon>Bacteria</taxon>
        <taxon>Bacillati</taxon>
        <taxon>Actinomycetota</taxon>
        <taxon>Actinomycetes</taxon>
        <taxon>Bifidobacteriales</taxon>
        <taxon>Bifidobacteriaceae</taxon>
        <taxon>Bifidobacterium</taxon>
    </lineage>
</organism>
<dbReference type="STRING" id="158787.BSCA_1664"/>
<evidence type="ECO:0000256" key="2">
    <source>
        <dbReference type="SAM" id="SignalP"/>
    </source>
</evidence>
<keyword evidence="2" id="KW-0732">Signal</keyword>
<dbReference type="EMBL" id="JGZO01000014">
    <property type="protein sequence ID" value="KFI92930.1"/>
    <property type="molecule type" value="Genomic_DNA"/>
</dbReference>
<dbReference type="RefSeq" id="WP_161787647.1">
    <property type="nucleotide sequence ID" value="NZ_CAUPKV010000012.1"/>
</dbReference>
<feature type="chain" id="PRO_5001819954" evidence="2">
    <location>
        <begin position="42"/>
        <end position="758"/>
    </location>
</feature>
<evidence type="ECO:0000313" key="3">
    <source>
        <dbReference type="EMBL" id="KFI92930.1"/>
    </source>
</evidence>
<gene>
    <name evidence="3" type="ORF">BSCA_1664</name>
</gene>
<dbReference type="AlphaFoldDB" id="A0A087DBN0"/>
<feature type="signal peptide" evidence="2">
    <location>
        <begin position="1"/>
        <end position="41"/>
    </location>
</feature>
<dbReference type="NCBIfam" id="TIGR01167">
    <property type="entry name" value="LPXTG_anchor"/>
    <property type="match status" value="1"/>
</dbReference>
<evidence type="ECO:0000256" key="1">
    <source>
        <dbReference type="SAM" id="Phobius"/>
    </source>
</evidence>
<dbReference type="eggNOG" id="COG5624">
    <property type="taxonomic scope" value="Bacteria"/>
</dbReference>
<reference evidence="3 4" key="1">
    <citation type="submission" date="2014-03" db="EMBL/GenBank/DDBJ databases">
        <title>Genomics of Bifidobacteria.</title>
        <authorList>
            <person name="Ventura M."/>
            <person name="Milani C."/>
            <person name="Lugli G.A."/>
        </authorList>
    </citation>
    <scope>NUCLEOTIDE SEQUENCE [LARGE SCALE GENOMIC DNA]</scope>
    <source>
        <strain evidence="3 4">LMG 21589</strain>
    </source>
</reference>
<proteinExistence type="predicted"/>
<keyword evidence="1" id="KW-0812">Transmembrane</keyword>
<sequence length="758" mass="80645">MTRMTHLPRTSGLSHKLVMVAICLALSVAAVLASVASSARAVELRHPDPGTYLEFPYDGGVTTLGVGVVDENGSPYYCIESDTSSGLDRGPVTMVRDSDEARRIAWLIDRYRGRADENLQAAIGFLVHEHFDLRKDTTWQDYKKAALARYPDIGPLSERLWAEAAANAPVDATVVSTYRQGLREGVVDVNVENGEGGSISGIPYTVVLEGPAVFEDGRRAVSGRSGDGPISHAWKAAGSGPVTASVHYDAAALERMGSSQDLVRYGGVSERTGTVATFSVRRDFTPSVATAVESTVVESGGRIVDEVTSGVSGGGSVWVTDLPLTATGWYFDGIDVTQRTVEPDPGETASAFLKRLEGLGYAPSAYGQATFTGPDQTVRAQAMREQGGSEPYEAVGDGSLGTWVWAFERDLQSEKAREYVLKDAVSPFLETSESNVNRARVEVESTVDSHAAVVGAELSDTIVVRGFPQDHGTFPGDDALGIGADEPYARVSVWWTGDPDDAANDGRYRPSGAEAPQEDANHRLIGTWDYPAGNGRVRVGGGAVDAHGTPVFITARTHGWYVFIWAFDGDDRVAPAASAYDDARERVRVEEAERPVPELTTQAEPGAVRVDEPFRDTARIVGEVPEGAYVTFSAYEAVPDGVDPGTNGKLIDEARVDADPDKTDQTVHSPETRSPKAGLVYWRATLFSEQGDVLATHELGAEGEVVTVSEPPHGEGAPPASSLPVTGANVSTVAAIGVAALAAGTAMLLAIRRRGRNR</sequence>
<keyword evidence="1" id="KW-0472">Membrane</keyword>
<keyword evidence="1" id="KW-1133">Transmembrane helix</keyword>